<dbReference type="EMBL" id="JBITGY010000003">
    <property type="protein sequence ID" value="MFI6498576.1"/>
    <property type="molecule type" value="Genomic_DNA"/>
</dbReference>
<dbReference type="Pfam" id="PF08021">
    <property type="entry name" value="FAD_binding_9"/>
    <property type="match status" value="1"/>
</dbReference>
<dbReference type="PANTHER" id="PTHR30157:SF0">
    <property type="entry name" value="NADPH-DEPENDENT FERRIC-CHELATE REDUCTASE"/>
    <property type="match status" value="1"/>
</dbReference>
<dbReference type="Proteomes" id="UP001612741">
    <property type="component" value="Unassembled WGS sequence"/>
</dbReference>
<dbReference type="InterPro" id="IPR039374">
    <property type="entry name" value="SIP_fam"/>
</dbReference>
<name>A0ABW7YRQ1_9ACTN</name>
<dbReference type="Gene3D" id="3.40.50.80">
    <property type="entry name" value="Nucleotide-binding domain of ferredoxin-NADP reductase (FNR) module"/>
    <property type="match status" value="1"/>
</dbReference>
<dbReference type="InterPro" id="IPR017938">
    <property type="entry name" value="Riboflavin_synthase-like_b-brl"/>
</dbReference>
<organism evidence="2 3">
    <name type="scientific">Nonomuraea typhae</name>
    <dbReference type="NCBI Taxonomy" id="2603600"/>
    <lineage>
        <taxon>Bacteria</taxon>
        <taxon>Bacillati</taxon>
        <taxon>Actinomycetota</taxon>
        <taxon>Actinomycetes</taxon>
        <taxon>Streptosporangiales</taxon>
        <taxon>Streptosporangiaceae</taxon>
        <taxon>Nonomuraea</taxon>
    </lineage>
</organism>
<dbReference type="PANTHER" id="PTHR30157">
    <property type="entry name" value="FERRIC REDUCTASE, NADPH-DEPENDENT"/>
    <property type="match status" value="1"/>
</dbReference>
<evidence type="ECO:0000259" key="1">
    <source>
        <dbReference type="PROSITE" id="PS51384"/>
    </source>
</evidence>
<evidence type="ECO:0000313" key="3">
    <source>
        <dbReference type="Proteomes" id="UP001612741"/>
    </source>
</evidence>
<protein>
    <submittedName>
        <fullName evidence="2">Siderophore-interacting protein</fullName>
    </submittedName>
</protein>
<comment type="caution">
    <text evidence="2">The sequence shown here is derived from an EMBL/GenBank/DDBJ whole genome shotgun (WGS) entry which is preliminary data.</text>
</comment>
<reference evidence="2 3" key="1">
    <citation type="submission" date="2024-10" db="EMBL/GenBank/DDBJ databases">
        <title>The Natural Products Discovery Center: Release of the First 8490 Sequenced Strains for Exploring Actinobacteria Biosynthetic Diversity.</title>
        <authorList>
            <person name="Kalkreuter E."/>
            <person name="Kautsar S.A."/>
            <person name="Yang D."/>
            <person name="Bader C.D."/>
            <person name="Teijaro C.N."/>
            <person name="Fluegel L."/>
            <person name="Davis C.M."/>
            <person name="Simpson J.R."/>
            <person name="Lauterbach L."/>
            <person name="Steele A.D."/>
            <person name="Gui C."/>
            <person name="Meng S."/>
            <person name="Li G."/>
            <person name="Viehrig K."/>
            <person name="Ye F."/>
            <person name="Su P."/>
            <person name="Kiefer A.F."/>
            <person name="Nichols A."/>
            <person name="Cepeda A.J."/>
            <person name="Yan W."/>
            <person name="Fan B."/>
            <person name="Jiang Y."/>
            <person name="Adhikari A."/>
            <person name="Zheng C.-J."/>
            <person name="Schuster L."/>
            <person name="Cowan T.M."/>
            <person name="Smanski M.J."/>
            <person name="Chevrette M.G."/>
            <person name="De Carvalho L.P.S."/>
            <person name="Shen B."/>
        </authorList>
    </citation>
    <scope>NUCLEOTIDE SEQUENCE [LARGE SCALE GENOMIC DNA]</scope>
    <source>
        <strain evidence="2 3">NPDC050545</strain>
    </source>
</reference>
<dbReference type="SUPFAM" id="SSF63380">
    <property type="entry name" value="Riboflavin synthase domain-like"/>
    <property type="match status" value="1"/>
</dbReference>
<evidence type="ECO:0000313" key="2">
    <source>
        <dbReference type="EMBL" id="MFI6498576.1"/>
    </source>
</evidence>
<feature type="domain" description="FAD-binding FR-type" evidence="1">
    <location>
        <begin position="10"/>
        <end position="116"/>
    </location>
</feature>
<dbReference type="CDD" id="cd06193">
    <property type="entry name" value="siderophore_interacting"/>
    <property type="match status" value="1"/>
</dbReference>
<dbReference type="InterPro" id="IPR007037">
    <property type="entry name" value="SIP_rossman_dom"/>
</dbReference>
<dbReference type="InterPro" id="IPR039261">
    <property type="entry name" value="FNR_nucleotide-bd"/>
</dbReference>
<gene>
    <name evidence="2" type="ORF">ACIBG2_14390</name>
</gene>
<sequence length="236" mass="25725">MNIGKLVIDRLLVTATVAKIGMSTRRMRLIRLEGPALAGLSWTPGQHVRILVGDIREVWRRPGDMLRTYSIWDLDSTGLELLVLDHGEGPGAQWARAAQPGDEVSFKGPEGNFVTRAAPYHVFAGDETASVTFGAMLRHLTEPFHGVVEVDTSEDVLPLPDGIVWTFRDGRSAASSSELAGAVAALDLPSEPGLAYLAGEARTIQLVRAHLVNERGWPRRNVITKPYWTPGKTGLD</sequence>
<accession>A0ABW7YRQ1</accession>
<dbReference type="InterPro" id="IPR013113">
    <property type="entry name" value="SIP_FAD-bd"/>
</dbReference>
<keyword evidence="3" id="KW-1185">Reference proteome</keyword>
<dbReference type="Pfam" id="PF04954">
    <property type="entry name" value="SIP"/>
    <property type="match status" value="1"/>
</dbReference>
<proteinExistence type="predicted"/>
<dbReference type="PROSITE" id="PS51384">
    <property type="entry name" value="FAD_FR"/>
    <property type="match status" value="1"/>
</dbReference>
<dbReference type="Gene3D" id="2.40.30.10">
    <property type="entry name" value="Translation factors"/>
    <property type="match status" value="1"/>
</dbReference>
<dbReference type="InterPro" id="IPR017927">
    <property type="entry name" value="FAD-bd_FR_type"/>
</dbReference>
<dbReference type="RefSeq" id="WP_397081812.1">
    <property type="nucleotide sequence ID" value="NZ_JBITGY010000003.1"/>
</dbReference>